<protein>
    <submittedName>
        <fullName evidence="1">Uncharacterized protein</fullName>
    </submittedName>
</protein>
<dbReference type="EMBL" id="BGPR01103873">
    <property type="protein sequence ID" value="GBM67793.1"/>
    <property type="molecule type" value="Genomic_DNA"/>
</dbReference>
<gene>
    <name evidence="1" type="ORF">AVEN_60854_1</name>
</gene>
<evidence type="ECO:0000313" key="1">
    <source>
        <dbReference type="EMBL" id="GBM67793.1"/>
    </source>
</evidence>
<dbReference type="Proteomes" id="UP000499080">
    <property type="component" value="Unassembled WGS sequence"/>
</dbReference>
<proteinExistence type="predicted"/>
<accession>A0A4Y2HRJ8</accession>
<name>A0A4Y2HRJ8_ARAVE</name>
<comment type="caution">
    <text evidence="1">The sequence shown here is derived from an EMBL/GenBank/DDBJ whole genome shotgun (WGS) entry which is preliminary data.</text>
</comment>
<keyword evidence="2" id="KW-1185">Reference proteome</keyword>
<dbReference type="AlphaFoldDB" id="A0A4Y2HRJ8"/>
<reference evidence="1 2" key="1">
    <citation type="journal article" date="2019" name="Sci. Rep.">
        <title>Orb-weaving spider Araneus ventricosus genome elucidates the spidroin gene catalogue.</title>
        <authorList>
            <person name="Kono N."/>
            <person name="Nakamura H."/>
            <person name="Ohtoshi R."/>
            <person name="Moran D.A.P."/>
            <person name="Shinohara A."/>
            <person name="Yoshida Y."/>
            <person name="Fujiwara M."/>
            <person name="Mori M."/>
            <person name="Tomita M."/>
            <person name="Arakawa K."/>
        </authorList>
    </citation>
    <scope>NUCLEOTIDE SEQUENCE [LARGE SCALE GENOMIC DNA]</scope>
</reference>
<evidence type="ECO:0000313" key="2">
    <source>
        <dbReference type="Proteomes" id="UP000499080"/>
    </source>
</evidence>
<organism evidence="1 2">
    <name type="scientific">Araneus ventricosus</name>
    <name type="common">Orbweaver spider</name>
    <name type="synonym">Epeira ventricosa</name>
    <dbReference type="NCBI Taxonomy" id="182803"/>
    <lineage>
        <taxon>Eukaryota</taxon>
        <taxon>Metazoa</taxon>
        <taxon>Ecdysozoa</taxon>
        <taxon>Arthropoda</taxon>
        <taxon>Chelicerata</taxon>
        <taxon>Arachnida</taxon>
        <taxon>Araneae</taxon>
        <taxon>Araneomorphae</taxon>
        <taxon>Entelegynae</taxon>
        <taxon>Araneoidea</taxon>
        <taxon>Araneidae</taxon>
        <taxon>Araneus</taxon>
    </lineage>
</organism>
<sequence length="96" mass="10711">MKNIPPIISAISHFKKHQCPPVALKKSDTLHAKTKRKLLNQGNVLGKLLSLINRHTIESHPLLSSSLPASNHRLTKKLRLTLHMMHHGCVCLGMVT</sequence>